<dbReference type="Gene3D" id="3.40.630.30">
    <property type="match status" value="1"/>
</dbReference>
<dbReference type="SUPFAM" id="SSF55729">
    <property type="entry name" value="Acyl-CoA N-acyltransferases (Nat)"/>
    <property type="match status" value="1"/>
</dbReference>
<reference evidence="2" key="1">
    <citation type="submission" date="2020-11" db="EMBL/GenBank/DDBJ databases">
        <title>Isolation and identification of active actinomycetes.</title>
        <authorList>
            <person name="Yu B."/>
        </authorList>
    </citation>
    <scope>NUCLEOTIDE SEQUENCE</scope>
    <source>
        <strain evidence="2">NEAU-YB345</strain>
    </source>
</reference>
<proteinExistence type="predicted"/>
<dbReference type="PROSITE" id="PS51186">
    <property type="entry name" value="GNAT"/>
    <property type="match status" value="1"/>
</dbReference>
<dbReference type="AlphaFoldDB" id="A0A931B6G9"/>
<organism evidence="2 3">
    <name type="scientific">Streptacidiphilus fuscans</name>
    <dbReference type="NCBI Taxonomy" id="2789292"/>
    <lineage>
        <taxon>Bacteria</taxon>
        <taxon>Bacillati</taxon>
        <taxon>Actinomycetota</taxon>
        <taxon>Actinomycetes</taxon>
        <taxon>Kitasatosporales</taxon>
        <taxon>Streptomycetaceae</taxon>
        <taxon>Streptacidiphilus</taxon>
    </lineage>
</organism>
<dbReference type="RefSeq" id="WP_196193881.1">
    <property type="nucleotide sequence ID" value="NZ_JADPRT010000004.1"/>
</dbReference>
<accession>A0A931B6G9</accession>
<dbReference type="EMBL" id="JADPRT010000004">
    <property type="protein sequence ID" value="MBF9068723.1"/>
    <property type="molecule type" value="Genomic_DNA"/>
</dbReference>
<gene>
    <name evidence="2" type="ORF">I2501_11885</name>
</gene>
<name>A0A931B6G9_9ACTN</name>
<dbReference type="Proteomes" id="UP000657385">
    <property type="component" value="Unassembled WGS sequence"/>
</dbReference>
<dbReference type="InterPro" id="IPR000182">
    <property type="entry name" value="GNAT_dom"/>
</dbReference>
<evidence type="ECO:0000313" key="3">
    <source>
        <dbReference type="Proteomes" id="UP000657385"/>
    </source>
</evidence>
<dbReference type="InterPro" id="IPR051531">
    <property type="entry name" value="N-acetyltransferase"/>
</dbReference>
<dbReference type="InterPro" id="IPR016181">
    <property type="entry name" value="Acyl_CoA_acyltransferase"/>
</dbReference>
<dbReference type="Pfam" id="PF13302">
    <property type="entry name" value="Acetyltransf_3"/>
    <property type="match status" value="1"/>
</dbReference>
<dbReference type="PANTHER" id="PTHR43792">
    <property type="entry name" value="GNAT FAMILY, PUTATIVE (AFU_ORTHOLOGUE AFUA_3G00765)-RELATED-RELATED"/>
    <property type="match status" value="1"/>
</dbReference>
<evidence type="ECO:0000313" key="2">
    <source>
        <dbReference type="EMBL" id="MBF9068723.1"/>
    </source>
</evidence>
<keyword evidence="3" id="KW-1185">Reference proteome</keyword>
<dbReference type="GO" id="GO:0016747">
    <property type="term" value="F:acyltransferase activity, transferring groups other than amino-acyl groups"/>
    <property type="evidence" value="ECO:0007669"/>
    <property type="project" value="InterPro"/>
</dbReference>
<sequence>MITRTPVVRTERLQLFRPTADDLAAVVAVHSDPETNRHNPHGPTPPNACEQWLHAWIEQWEQRGIGYFSVGLADASDEIVGFAGVKFAPIRIAGRDEFTAFNLYYRFRPTAWGRGFAAEAAGAALEYARPLHPDVPVYALIRNDNTPSLRLAARLGFHSTQEVDTEGRGVHLLA</sequence>
<protein>
    <submittedName>
        <fullName evidence="2">GNAT family N-acetyltransferase</fullName>
    </submittedName>
</protein>
<comment type="caution">
    <text evidence="2">The sequence shown here is derived from an EMBL/GenBank/DDBJ whole genome shotgun (WGS) entry which is preliminary data.</text>
</comment>
<evidence type="ECO:0000259" key="1">
    <source>
        <dbReference type="PROSITE" id="PS51186"/>
    </source>
</evidence>
<feature type="domain" description="N-acetyltransferase" evidence="1">
    <location>
        <begin position="13"/>
        <end position="174"/>
    </location>
</feature>
<dbReference type="PANTHER" id="PTHR43792:SF1">
    <property type="entry name" value="N-ACETYLTRANSFERASE DOMAIN-CONTAINING PROTEIN"/>
    <property type="match status" value="1"/>
</dbReference>